<protein>
    <recommendedName>
        <fullName evidence="1">Serine acetyltransferase N-terminal domain-containing protein</fullName>
    </recommendedName>
</protein>
<proteinExistence type="predicted"/>
<comment type="caution">
    <text evidence="2">The sequence shown here is derived from an EMBL/GenBank/DDBJ whole genome shotgun (WGS) entry which is preliminary data.</text>
</comment>
<dbReference type="SMART" id="SM00971">
    <property type="entry name" value="SATase_N"/>
    <property type="match status" value="1"/>
</dbReference>
<keyword evidence="3" id="KW-1185">Reference proteome</keyword>
<dbReference type="Gene3D" id="1.10.3130.10">
    <property type="entry name" value="serine acetyltransferase, domain 1"/>
    <property type="match status" value="1"/>
</dbReference>
<evidence type="ECO:0000313" key="3">
    <source>
        <dbReference type="Proteomes" id="UP000824890"/>
    </source>
</evidence>
<dbReference type="InterPro" id="IPR042122">
    <property type="entry name" value="Ser_AcTrfase_N_sf"/>
</dbReference>
<evidence type="ECO:0000313" key="2">
    <source>
        <dbReference type="EMBL" id="KAH0854057.1"/>
    </source>
</evidence>
<reference evidence="2 3" key="1">
    <citation type="submission" date="2021-05" db="EMBL/GenBank/DDBJ databases">
        <title>Genome Assembly of Synthetic Allotetraploid Brassica napus Reveals Homoeologous Exchanges between Subgenomes.</title>
        <authorList>
            <person name="Davis J.T."/>
        </authorList>
    </citation>
    <scope>NUCLEOTIDE SEQUENCE [LARGE SCALE GENOMIC DNA]</scope>
    <source>
        <strain evidence="3">cv. Da-Ae</strain>
        <tissue evidence="2">Seedling</tissue>
    </source>
</reference>
<organism evidence="2 3">
    <name type="scientific">Brassica napus</name>
    <name type="common">Rape</name>
    <dbReference type="NCBI Taxonomy" id="3708"/>
    <lineage>
        <taxon>Eukaryota</taxon>
        <taxon>Viridiplantae</taxon>
        <taxon>Streptophyta</taxon>
        <taxon>Embryophyta</taxon>
        <taxon>Tracheophyta</taxon>
        <taxon>Spermatophyta</taxon>
        <taxon>Magnoliopsida</taxon>
        <taxon>eudicotyledons</taxon>
        <taxon>Gunneridae</taxon>
        <taxon>Pentapetalae</taxon>
        <taxon>rosids</taxon>
        <taxon>malvids</taxon>
        <taxon>Brassicales</taxon>
        <taxon>Brassicaceae</taxon>
        <taxon>Brassiceae</taxon>
        <taxon>Brassica</taxon>
    </lineage>
</organism>
<evidence type="ECO:0000259" key="1">
    <source>
        <dbReference type="SMART" id="SM00971"/>
    </source>
</evidence>
<dbReference type="EMBL" id="JAGKQM010000603">
    <property type="protein sequence ID" value="KAH0854057.1"/>
    <property type="molecule type" value="Genomic_DNA"/>
</dbReference>
<feature type="non-terminal residue" evidence="2">
    <location>
        <position position="1"/>
    </location>
</feature>
<dbReference type="InterPro" id="IPR010493">
    <property type="entry name" value="Ser_AcTrfase_N"/>
</dbReference>
<name>A0ABQ7XDP3_BRANA</name>
<accession>A0ABQ7XDP3</accession>
<sequence>DSSTTTTTSIQHLREDNPKDQEITFDFFFVFWVKMLEEAKSDVEQEPILSIYYHASITSHRSLDSDLANILSEKLYETMDKQLAETYWSETPGAGTATTATRLVFRSRISKLTQLRAQSATSRRPKARFRW</sequence>
<dbReference type="Pfam" id="PF06426">
    <property type="entry name" value="SATase_N"/>
    <property type="match status" value="1"/>
</dbReference>
<gene>
    <name evidence="2" type="ORF">HID58_092636</name>
</gene>
<feature type="domain" description="Serine acetyltransferase N-terminal" evidence="1">
    <location>
        <begin position="31"/>
        <end position="101"/>
    </location>
</feature>
<dbReference type="Proteomes" id="UP000824890">
    <property type="component" value="Unassembled WGS sequence"/>
</dbReference>